<proteinExistence type="predicted"/>
<evidence type="ECO:0000313" key="6">
    <source>
        <dbReference type="Proteomes" id="UP001149719"/>
    </source>
</evidence>
<dbReference type="Gene3D" id="1.10.1040.10">
    <property type="entry name" value="N-(1-d-carboxylethyl)-l-norvaline Dehydrogenase, domain 2"/>
    <property type="match status" value="1"/>
</dbReference>
<dbReference type="EMBL" id="JAPUBN010000011">
    <property type="protein sequence ID" value="MCZ2720985.1"/>
    <property type="molecule type" value="Genomic_DNA"/>
</dbReference>
<evidence type="ECO:0000313" key="5">
    <source>
        <dbReference type="EMBL" id="MCZ2720985.1"/>
    </source>
</evidence>
<dbReference type="SUPFAM" id="SSF51735">
    <property type="entry name" value="NAD(P)-binding Rossmann-fold domains"/>
    <property type="match status" value="1"/>
</dbReference>
<dbReference type="InterPro" id="IPR013118">
    <property type="entry name" value="Mannitol_DH_C"/>
</dbReference>
<dbReference type="SUPFAM" id="SSF48179">
    <property type="entry name" value="6-phosphogluconate dehydrogenase C-terminal domain-like"/>
    <property type="match status" value="1"/>
</dbReference>
<dbReference type="InterPro" id="IPR013328">
    <property type="entry name" value="6PGD_dom2"/>
</dbReference>
<dbReference type="InterPro" id="IPR013131">
    <property type="entry name" value="Mannitol_DH_N"/>
</dbReference>
<feature type="domain" description="Mannitol dehydrogenase C-terminal" evidence="4">
    <location>
        <begin position="277"/>
        <end position="359"/>
    </location>
</feature>
<evidence type="ECO:0000259" key="3">
    <source>
        <dbReference type="Pfam" id="PF01232"/>
    </source>
</evidence>
<evidence type="ECO:0000256" key="1">
    <source>
        <dbReference type="ARBA" id="ARBA00023002"/>
    </source>
</evidence>
<evidence type="ECO:0000256" key="2">
    <source>
        <dbReference type="ARBA" id="ARBA00023027"/>
    </source>
</evidence>
<dbReference type="InterPro" id="IPR008927">
    <property type="entry name" value="6-PGluconate_DH-like_C_sf"/>
</dbReference>
<keyword evidence="6" id="KW-1185">Reference proteome</keyword>
<dbReference type="PANTHER" id="PTHR30524">
    <property type="entry name" value="MANNITOL-1-PHOSPHATE 5-DEHYDROGENASE"/>
    <property type="match status" value="1"/>
</dbReference>
<reference evidence="5" key="1">
    <citation type="submission" date="2022-12" db="EMBL/GenBank/DDBJ databases">
        <title>Marinomonas 15G1-11 sp. nov, isolated from marine algae.</title>
        <authorList>
            <person name="Butt M."/>
            <person name="Choi D.G."/>
            <person name="Kim J.M."/>
            <person name="Lee J.K."/>
            <person name="Baek J.H."/>
            <person name="Jeon C.O."/>
        </authorList>
    </citation>
    <scope>NUCLEOTIDE SEQUENCE</scope>
    <source>
        <strain evidence="5">15G1-11</strain>
    </source>
</reference>
<dbReference type="InterPro" id="IPR036291">
    <property type="entry name" value="NAD(P)-bd_dom_sf"/>
</dbReference>
<name>A0ABT4JRH4_9GAMM</name>
<dbReference type="RefSeq" id="WP_269123307.1">
    <property type="nucleotide sequence ID" value="NZ_JAPUBN010000011.1"/>
</dbReference>
<dbReference type="Pfam" id="PF08125">
    <property type="entry name" value="Mannitol_dh_C"/>
    <property type="match status" value="1"/>
</dbReference>
<accession>A0ABT4JRH4</accession>
<protein>
    <submittedName>
        <fullName evidence="5">Mannitol dehydrogenase</fullName>
    </submittedName>
</protein>
<dbReference type="PANTHER" id="PTHR30524:SF0">
    <property type="entry name" value="ALTRONATE OXIDOREDUCTASE-RELATED"/>
    <property type="match status" value="1"/>
</dbReference>
<gene>
    <name evidence="5" type="ORF">O1D97_04810</name>
</gene>
<dbReference type="Proteomes" id="UP001149719">
    <property type="component" value="Unassembled WGS sequence"/>
</dbReference>
<comment type="caution">
    <text evidence="5">The sequence shown here is derived from an EMBL/GenBank/DDBJ whole genome shotgun (WGS) entry which is preliminary data.</text>
</comment>
<feature type="domain" description="Mannitol dehydrogenase N-terminal" evidence="3">
    <location>
        <begin position="6"/>
        <end position="223"/>
    </location>
</feature>
<dbReference type="Pfam" id="PF01232">
    <property type="entry name" value="Mannitol_dh"/>
    <property type="match status" value="1"/>
</dbReference>
<organism evidence="5 6">
    <name type="scientific">Marinomonas phaeophyticola</name>
    <dbReference type="NCBI Taxonomy" id="3004091"/>
    <lineage>
        <taxon>Bacteria</taxon>
        <taxon>Pseudomonadati</taxon>
        <taxon>Pseudomonadota</taxon>
        <taxon>Gammaproteobacteria</taxon>
        <taxon>Oceanospirillales</taxon>
        <taxon>Oceanospirillaceae</taxon>
        <taxon>Marinomonas</taxon>
    </lineage>
</organism>
<keyword evidence="1" id="KW-0560">Oxidoreductase</keyword>
<dbReference type="Gene3D" id="3.40.50.720">
    <property type="entry name" value="NAD(P)-binding Rossmann-like Domain"/>
    <property type="match status" value="1"/>
</dbReference>
<keyword evidence="2" id="KW-0520">NAD</keyword>
<evidence type="ECO:0000259" key="4">
    <source>
        <dbReference type="Pfam" id="PF08125"/>
    </source>
</evidence>
<sequence>MNDGLIMQFGTSRFLQAHVDFFVGESIAQGHSNSKVVVVQTSNSLAGKMRLKAFQSNATYPVKIQGLKLGKIVNQTVQVQSIETGFQADSDWSDVVSLFCQRVTHVVSNTADQGYLLEATDSLDLSPPASFPAKLLVLLFARFKDNAVPVTIMPCELVVNNGDVLKNLVLNLAAQWALPPVFLDWLQNRCLWINSLVDRIVSESIEPIGAVAEPYALWAIEDQPGLVLPCQHDAIRVLDNLEEAEFLKLGVLNLSHTYLVDTWRQLKRVEATRPEMESIHTVVQAMENPLLRHAFETVLAEEVVPVLLAMNLNEEVIAYVDSVRERFLNPFLQHNLSDIEQNHQSKIERRISPVVSKAQRLLPSLKQPKLVACMVRNQVQMDMPDDLELEL</sequence>